<keyword evidence="3" id="KW-1185">Reference proteome</keyword>
<dbReference type="Proteomes" id="UP000775872">
    <property type="component" value="Unassembled WGS sequence"/>
</dbReference>
<accession>A0A9N9Z8F4</accession>
<comment type="caution">
    <text evidence="2">The sequence shown here is derived from an EMBL/GenBank/DDBJ whole genome shotgun (WGS) entry which is preliminary data.</text>
</comment>
<dbReference type="OrthoDB" id="4589291at2759"/>
<evidence type="ECO:0000313" key="2">
    <source>
        <dbReference type="EMBL" id="CAH0051405.1"/>
    </source>
</evidence>
<sequence length="227" mass="26043">MPGHLESTMSIEPQDKVTGKNQPPSYTPPPPLHVSWDFRCLESFRARQEGSSIAVELGQFLPGKSGGGKINLVLLSDPARVRESWWEANVDVSVKSLPESMRQGWSWSEDNIDRAGGQLIVKMSDLDQIQQEAGWCCGRRYKLVDRAEDPQWEAVVWIYAKDLQSLSCVKVNDLLYEKAYATWATNENNRLAYLFHRRSPHLNFNAIYDEMPLTGWWPWPRADEFCL</sequence>
<evidence type="ECO:0000313" key="3">
    <source>
        <dbReference type="Proteomes" id="UP000775872"/>
    </source>
</evidence>
<reference evidence="3" key="1">
    <citation type="submission" date="2019-06" db="EMBL/GenBank/DDBJ databases">
        <authorList>
            <person name="Broberg M."/>
        </authorList>
    </citation>
    <scope>NUCLEOTIDE SEQUENCE [LARGE SCALE GENOMIC DNA]</scope>
</reference>
<proteinExistence type="predicted"/>
<name>A0A9N9Z8F4_9HYPO</name>
<gene>
    <name evidence="2" type="ORF">CSOL1703_00014728</name>
</gene>
<reference evidence="2 3" key="2">
    <citation type="submission" date="2021-10" db="EMBL/GenBank/DDBJ databases">
        <authorList>
            <person name="Piombo E."/>
        </authorList>
    </citation>
    <scope>NUCLEOTIDE SEQUENCE [LARGE SCALE GENOMIC DNA]</scope>
</reference>
<dbReference type="EMBL" id="CABFOC020000040">
    <property type="protein sequence ID" value="CAH0051405.1"/>
    <property type="molecule type" value="Genomic_DNA"/>
</dbReference>
<evidence type="ECO:0000256" key="1">
    <source>
        <dbReference type="SAM" id="MobiDB-lite"/>
    </source>
</evidence>
<organism evidence="2 3">
    <name type="scientific">Clonostachys solani</name>
    <dbReference type="NCBI Taxonomy" id="160281"/>
    <lineage>
        <taxon>Eukaryota</taxon>
        <taxon>Fungi</taxon>
        <taxon>Dikarya</taxon>
        <taxon>Ascomycota</taxon>
        <taxon>Pezizomycotina</taxon>
        <taxon>Sordariomycetes</taxon>
        <taxon>Hypocreomycetidae</taxon>
        <taxon>Hypocreales</taxon>
        <taxon>Bionectriaceae</taxon>
        <taxon>Clonostachys</taxon>
    </lineage>
</organism>
<feature type="region of interest" description="Disordered" evidence="1">
    <location>
        <begin position="1"/>
        <end position="29"/>
    </location>
</feature>
<dbReference type="AlphaFoldDB" id="A0A9N9Z8F4"/>
<protein>
    <submittedName>
        <fullName evidence="2">Uncharacterized protein</fullName>
    </submittedName>
</protein>